<sequence length="414" mass="46039">MKNNIYIMKLFSFLLFTATLAFFVACDDDNKGKYEMTDGVPTIYYVRPPDIEKADSLLVGAYMGETICLVGDNLTSIQELYFNDVKALLNINFITKNTLLVTVPREVPNEVIDKIVMVLKSGEKAEYDFIVRIPAPEVASIKCEQVPEGEDVVLYGDYFFDSQTVPLTIVIGDYIVPKSDIVDIQKTQVTFKSPAMDVKGTISMTTAYGNSGRTKFVFHDDRGILFNFDDYPIVPGWGRPNLIETGPDALSGNYMKFRGELLAGEWVSPGDNYQCNFWGEDNGIPAGNLFPSDPATSILKFEVNVLQEWSALPMNIFFGAQGSQENALWDDSVPRAQWIPWKETGGSYTTDGWVTVSIPIADFRLSGSGADLEKIPTHYGSLNMYIYNRGRTDAVGTDCDPVILIDNVRVVPGE</sequence>
<dbReference type="Pfam" id="PF18329">
    <property type="entry name" value="SGBP_B_XBD"/>
    <property type="match status" value="1"/>
</dbReference>
<accession>A0A098C4R5</accession>
<proteinExistence type="predicted"/>
<gene>
    <name evidence="3" type="ORF">ING2E5B_2184</name>
</gene>
<dbReference type="OrthoDB" id="660167at2"/>
<dbReference type="HOGENOM" id="CLU_592720_0_0_10"/>
<dbReference type="Proteomes" id="UP000032417">
    <property type="component" value="Chromosome 1"/>
</dbReference>
<dbReference type="KEGG" id="pbt:ING2E5B_2184"/>
<dbReference type="PROSITE" id="PS51257">
    <property type="entry name" value="PROKAR_LIPOPROTEIN"/>
    <property type="match status" value="1"/>
</dbReference>
<keyword evidence="1" id="KW-0732">Signal</keyword>
<dbReference type="GO" id="GO:0030247">
    <property type="term" value="F:polysaccharide binding"/>
    <property type="evidence" value="ECO:0007669"/>
    <property type="project" value="InterPro"/>
</dbReference>
<feature type="domain" description="Surface glycan-binding protein B xyloglucan binding" evidence="2">
    <location>
        <begin position="218"/>
        <end position="412"/>
    </location>
</feature>
<dbReference type="InterPro" id="IPR013783">
    <property type="entry name" value="Ig-like_fold"/>
</dbReference>
<evidence type="ECO:0000313" key="4">
    <source>
        <dbReference type="Proteomes" id="UP000032417"/>
    </source>
</evidence>
<feature type="signal peptide" evidence="1">
    <location>
        <begin position="1"/>
        <end position="21"/>
    </location>
</feature>
<evidence type="ECO:0000259" key="2">
    <source>
        <dbReference type="Pfam" id="PF18329"/>
    </source>
</evidence>
<keyword evidence="4" id="KW-1185">Reference proteome</keyword>
<evidence type="ECO:0000256" key="1">
    <source>
        <dbReference type="SAM" id="SignalP"/>
    </source>
</evidence>
<dbReference type="STRING" id="1562970.ING2E5B_2184"/>
<reference evidence="3 4" key="1">
    <citation type="submission" date="2014-08" db="EMBL/GenBank/DDBJ databases">
        <authorList>
            <person name="Wibberg D."/>
        </authorList>
    </citation>
    <scope>NUCLEOTIDE SEQUENCE [LARGE SCALE GENOMIC DNA]</scope>
    <source>
        <strain evidence="4">ING2-E5B</strain>
    </source>
</reference>
<dbReference type="AlphaFoldDB" id="A0A098C4R5"/>
<evidence type="ECO:0000313" key="3">
    <source>
        <dbReference type="EMBL" id="CEA16912.1"/>
    </source>
</evidence>
<dbReference type="EMBL" id="LN515532">
    <property type="protein sequence ID" value="CEA16912.1"/>
    <property type="molecule type" value="Genomic_DNA"/>
</dbReference>
<protein>
    <recommendedName>
        <fullName evidence="2">Surface glycan-binding protein B xyloglucan binding domain-containing protein</fullName>
    </recommendedName>
</protein>
<dbReference type="Gene3D" id="2.60.40.10">
    <property type="entry name" value="Immunoglobulins"/>
    <property type="match status" value="2"/>
</dbReference>
<organism evidence="3 4">
    <name type="scientific">Fermentimonas caenicola</name>
    <dbReference type="NCBI Taxonomy" id="1562970"/>
    <lineage>
        <taxon>Bacteria</taxon>
        <taxon>Pseudomonadati</taxon>
        <taxon>Bacteroidota</taxon>
        <taxon>Bacteroidia</taxon>
        <taxon>Bacteroidales</taxon>
        <taxon>Dysgonomonadaceae</taxon>
        <taxon>Fermentimonas</taxon>
    </lineage>
</organism>
<name>A0A098C4R5_9BACT</name>
<feature type="chain" id="PRO_5001933409" description="Surface glycan-binding protein B xyloglucan binding domain-containing protein" evidence="1">
    <location>
        <begin position="22"/>
        <end position="414"/>
    </location>
</feature>
<dbReference type="InterPro" id="IPR040475">
    <property type="entry name" value="SGBP_B_XBD"/>
</dbReference>